<protein>
    <recommendedName>
        <fullName evidence="4">DUF4386 domain-containing protein</fullName>
    </recommendedName>
</protein>
<feature type="transmembrane region" description="Helical" evidence="1">
    <location>
        <begin position="144"/>
        <end position="164"/>
    </location>
</feature>
<organism evidence="2 3">
    <name type="scientific">Bacillus coahuilensis p1.1.43</name>
    <dbReference type="NCBI Taxonomy" id="1150625"/>
    <lineage>
        <taxon>Bacteria</taxon>
        <taxon>Bacillati</taxon>
        <taxon>Bacillota</taxon>
        <taxon>Bacilli</taxon>
        <taxon>Bacillales</taxon>
        <taxon>Bacillaceae</taxon>
        <taxon>Bacillus</taxon>
    </lineage>
</organism>
<gene>
    <name evidence="2" type="ORF">Q75_14560</name>
</gene>
<evidence type="ECO:0000313" key="3">
    <source>
        <dbReference type="Proteomes" id="UP000074108"/>
    </source>
</evidence>
<dbReference type="RefSeq" id="WP_059351764.1">
    <property type="nucleotide sequence ID" value="NZ_LDYG01000048.1"/>
</dbReference>
<evidence type="ECO:0000256" key="1">
    <source>
        <dbReference type="SAM" id="Phobius"/>
    </source>
</evidence>
<keyword evidence="3" id="KW-1185">Reference proteome</keyword>
<keyword evidence="1" id="KW-1133">Transmembrane helix</keyword>
<dbReference type="InterPro" id="IPR025495">
    <property type="entry name" value="DUF4386"/>
</dbReference>
<comment type="caution">
    <text evidence="2">The sequence shown here is derived from an EMBL/GenBank/DDBJ whole genome shotgun (WGS) entry which is preliminary data.</text>
</comment>
<dbReference type="AlphaFoldDB" id="A0A147K535"/>
<evidence type="ECO:0008006" key="4">
    <source>
        <dbReference type="Google" id="ProtNLM"/>
    </source>
</evidence>
<dbReference type="Proteomes" id="UP000074108">
    <property type="component" value="Unassembled WGS sequence"/>
</dbReference>
<feature type="transmembrane region" description="Helical" evidence="1">
    <location>
        <begin position="12"/>
        <end position="34"/>
    </location>
</feature>
<reference evidence="2 3" key="1">
    <citation type="journal article" date="2016" name="Front. Microbiol.">
        <title>Microevolution Analysis of Bacillus coahuilensis Unveils Differences in Phosphorus Acquisition Strategies and Their Regulation.</title>
        <authorList>
            <person name="Gomez-Lunar Z."/>
            <person name="Hernandez-Gonzalez I."/>
            <person name="Rodriguez-Torres M.D."/>
            <person name="Souza V."/>
            <person name="Olmedo-Alvarez G."/>
        </authorList>
    </citation>
    <scope>NUCLEOTIDE SEQUENCE [LARGE SCALE GENOMIC DNA]</scope>
    <source>
        <strain evidence="3">p1.1.43</strain>
    </source>
</reference>
<dbReference type="PATRIC" id="fig|1150625.3.peg.3045"/>
<keyword evidence="1" id="KW-0472">Membrane</keyword>
<dbReference type="OrthoDB" id="7060422at2"/>
<sequence>MTSTNQTLQQQAAVISGVSLLIMTIAAIFAYGYVHSSLVLEGDAAITFQNIQASPSLFRLEILGWLIILVTDVLVAWGFYVFLKPYHQGYALVAGWLRLLYTAILGIAVSHLVVVSRLIQKNATGESLDQIAQQVMDSITAFEAIWSFGLILFGLHLLVVGLIAMGTKKIPKVVSILVLLAGFSYTLIHFMDIFFPQLEEMTGLVEGILLAPMFLGEIGFGLWLWVKGRKLPSDPT</sequence>
<proteinExistence type="predicted"/>
<feature type="transmembrane region" description="Helical" evidence="1">
    <location>
        <begin position="176"/>
        <end position="195"/>
    </location>
</feature>
<feature type="transmembrane region" description="Helical" evidence="1">
    <location>
        <begin position="207"/>
        <end position="226"/>
    </location>
</feature>
<dbReference type="EMBL" id="LDYG01000048">
    <property type="protein sequence ID" value="KUP04678.1"/>
    <property type="molecule type" value="Genomic_DNA"/>
</dbReference>
<dbReference type="Pfam" id="PF14329">
    <property type="entry name" value="DUF4386"/>
    <property type="match status" value="1"/>
</dbReference>
<dbReference type="STRING" id="1150625.Q75_14560"/>
<feature type="transmembrane region" description="Helical" evidence="1">
    <location>
        <begin position="62"/>
        <end position="83"/>
    </location>
</feature>
<keyword evidence="1" id="KW-0812">Transmembrane</keyword>
<feature type="transmembrane region" description="Helical" evidence="1">
    <location>
        <begin position="95"/>
        <end position="119"/>
    </location>
</feature>
<evidence type="ECO:0000313" key="2">
    <source>
        <dbReference type="EMBL" id="KUP04678.1"/>
    </source>
</evidence>
<name>A0A147K535_9BACI</name>
<accession>A0A147K535</accession>